<dbReference type="Proteomes" id="UP000037122">
    <property type="component" value="Unassembled WGS sequence"/>
</dbReference>
<dbReference type="AlphaFoldDB" id="A0A0L0P0J7"/>
<accession>A0A0L0P0J7</accession>
<proteinExistence type="predicted"/>
<dbReference type="VEuPathDB" id="FungiDB:CJI96_0003499"/>
<comment type="caution">
    <text evidence="2">The sequence shown here is derived from an EMBL/GenBank/DDBJ whole genome shotgun (WGS) entry which is preliminary data.</text>
</comment>
<organism evidence="2 3">
    <name type="scientific">Candidozyma auris</name>
    <name type="common">Yeast</name>
    <name type="synonym">Candida auris</name>
    <dbReference type="NCBI Taxonomy" id="498019"/>
    <lineage>
        <taxon>Eukaryota</taxon>
        <taxon>Fungi</taxon>
        <taxon>Dikarya</taxon>
        <taxon>Ascomycota</taxon>
        <taxon>Saccharomycotina</taxon>
        <taxon>Pichiomycetes</taxon>
        <taxon>Metschnikowiaceae</taxon>
        <taxon>Candidozyma</taxon>
    </lineage>
</organism>
<feature type="compositionally biased region" description="Low complexity" evidence="1">
    <location>
        <begin position="24"/>
        <end position="37"/>
    </location>
</feature>
<feature type="compositionally biased region" description="Basic and acidic residues" evidence="1">
    <location>
        <begin position="38"/>
        <end position="49"/>
    </location>
</feature>
<dbReference type="VEuPathDB" id="FungiDB:CJI97_000597"/>
<evidence type="ECO:0000313" key="3">
    <source>
        <dbReference type="Proteomes" id="UP000037122"/>
    </source>
</evidence>
<evidence type="ECO:0000256" key="1">
    <source>
        <dbReference type="SAM" id="MobiDB-lite"/>
    </source>
</evidence>
<feature type="region of interest" description="Disordered" evidence="1">
    <location>
        <begin position="122"/>
        <end position="148"/>
    </location>
</feature>
<dbReference type="VEuPathDB" id="FungiDB:B9J08_000595"/>
<dbReference type="EMBL" id="LGST01000021">
    <property type="protein sequence ID" value="KND99789.1"/>
    <property type="molecule type" value="Genomic_DNA"/>
</dbReference>
<gene>
    <name evidence="2" type="ORF">QG37_03208</name>
</gene>
<feature type="compositionally biased region" description="Basic and acidic residues" evidence="1">
    <location>
        <begin position="7"/>
        <end position="23"/>
    </location>
</feature>
<name>A0A0L0P0J7_CANAR</name>
<evidence type="ECO:0000313" key="2">
    <source>
        <dbReference type="EMBL" id="KND99789.1"/>
    </source>
</evidence>
<feature type="region of interest" description="Disordered" evidence="1">
    <location>
        <begin position="1"/>
        <end position="109"/>
    </location>
</feature>
<reference evidence="3" key="1">
    <citation type="journal article" date="2015" name="BMC Genomics">
        <title>Draft genome of a commonly misdiagnosed multidrug resistant pathogen Candida auris.</title>
        <authorList>
            <person name="Chatterjee S."/>
            <person name="Alampalli S.V."/>
            <person name="Nageshan R.K."/>
            <person name="Chettiar S.T."/>
            <person name="Joshi S."/>
            <person name="Tatu U.S."/>
        </authorList>
    </citation>
    <scope>NUCLEOTIDE SEQUENCE [LARGE SCALE GENOMIC DNA]</scope>
    <source>
        <strain evidence="3">6684</strain>
    </source>
</reference>
<feature type="compositionally biased region" description="Basic and acidic residues" evidence="1">
    <location>
        <begin position="125"/>
        <end position="138"/>
    </location>
</feature>
<dbReference type="VEuPathDB" id="FungiDB:QG37_03208"/>
<sequence>MASVENTLRKTSSESDSDSDKSSLFDSAPSSPSSTSALKEERKLKKLPDSKTPSTFKKEDLHHSVRPSRPVSQYVTPPLPMEEKAKVSSFMRGSKNVQLRKKHDPQKRYSTTLADLRLPPSRMSAQKEHYRVESRERTLNSQTASTSLKDRSIISVPRAPNWQLPPHIQAQRRMSPYTHDKSSNSRLGLIRQQPRSADSDPANVLKLKISCTDTPEDIVAIKLRKDRLRSPTELVDVVMFKLAGKLPCSKEKVKISLVFPDSSLKPVKLKSPSSHGAQPYASEDFMMGYIQAKRKIYVRVSS</sequence>
<dbReference type="VEuPathDB" id="FungiDB:CJJ07_004159"/>
<protein>
    <submittedName>
        <fullName evidence="2">Uncharacterized protein</fullName>
    </submittedName>
</protein>
<dbReference type="VEuPathDB" id="FungiDB:CJJ09_002558"/>